<dbReference type="AlphaFoldDB" id="A0A3P3WDW0"/>
<dbReference type="OrthoDB" id="996789at2"/>
<protein>
    <submittedName>
        <fullName evidence="1">Uncharacterized protein</fullName>
    </submittedName>
</protein>
<keyword evidence="2" id="KW-1185">Reference proteome</keyword>
<proteinExistence type="predicted"/>
<name>A0A3P3WDW0_9FLAO</name>
<reference evidence="1 2" key="1">
    <citation type="submission" date="2018-11" db="EMBL/GenBank/DDBJ databases">
        <title>Flavobacterium sp. nov., YIM 102701-2 draft genome.</title>
        <authorList>
            <person name="Li G."/>
            <person name="Jiang Y."/>
        </authorList>
    </citation>
    <scope>NUCLEOTIDE SEQUENCE [LARGE SCALE GENOMIC DNA]</scope>
    <source>
        <strain evidence="1 2">YIM 102701-2</strain>
    </source>
</reference>
<evidence type="ECO:0000313" key="1">
    <source>
        <dbReference type="EMBL" id="RRJ93341.1"/>
    </source>
</evidence>
<organism evidence="1 2">
    <name type="scientific">Paenimyroides tangerinum</name>
    <dbReference type="NCBI Taxonomy" id="2488728"/>
    <lineage>
        <taxon>Bacteria</taxon>
        <taxon>Pseudomonadati</taxon>
        <taxon>Bacteroidota</taxon>
        <taxon>Flavobacteriia</taxon>
        <taxon>Flavobacteriales</taxon>
        <taxon>Flavobacteriaceae</taxon>
        <taxon>Paenimyroides</taxon>
    </lineage>
</organism>
<sequence length="134" mass="15813">MFAQNTNEPLVNENMHNTEKKVELTKADFETIVKFVLDQGQTRTYCNKYNNNPYFSINGFNIYLDPIHQSISFIKNENLAERKVSDNDVIVIEDEKSTRRYREIQLKNDEVIFYDLASTAPYMEVIFETINENK</sequence>
<dbReference type="RefSeq" id="WP_125016428.1">
    <property type="nucleotide sequence ID" value="NZ_RQVQ01000001.1"/>
</dbReference>
<dbReference type="EMBL" id="RQVQ01000001">
    <property type="protein sequence ID" value="RRJ93341.1"/>
    <property type="molecule type" value="Genomic_DNA"/>
</dbReference>
<gene>
    <name evidence="1" type="ORF">EG240_00825</name>
</gene>
<dbReference type="Proteomes" id="UP000275719">
    <property type="component" value="Unassembled WGS sequence"/>
</dbReference>
<accession>A0A3P3WDW0</accession>
<evidence type="ECO:0000313" key="2">
    <source>
        <dbReference type="Proteomes" id="UP000275719"/>
    </source>
</evidence>
<comment type="caution">
    <text evidence="1">The sequence shown here is derived from an EMBL/GenBank/DDBJ whole genome shotgun (WGS) entry which is preliminary data.</text>
</comment>